<organism evidence="2 3">
    <name type="scientific">Rosenbergiella nectarea</name>
    <dbReference type="NCBI Taxonomy" id="988801"/>
    <lineage>
        <taxon>Bacteria</taxon>
        <taxon>Pseudomonadati</taxon>
        <taxon>Pseudomonadota</taxon>
        <taxon>Gammaproteobacteria</taxon>
        <taxon>Enterobacterales</taxon>
        <taxon>Erwiniaceae</taxon>
        <taxon>Rosenbergiella</taxon>
    </lineage>
</organism>
<dbReference type="InterPro" id="IPR010982">
    <property type="entry name" value="Lambda_DNA-bd_dom_sf"/>
</dbReference>
<name>A0A1H9J8X3_9GAMM</name>
<dbReference type="Pfam" id="PF15970">
    <property type="entry name" value="HicB-like_2"/>
    <property type="match status" value="1"/>
</dbReference>
<dbReference type="InterPro" id="IPR031807">
    <property type="entry name" value="HicB-like"/>
</dbReference>
<dbReference type="SUPFAM" id="SSF47413">
    <property type="entry name" value="lambda repressor-like DNA-binding domains"/>
    <property type="match status" value="1"/>
</dbReference>
<gene>
    <name evidence="2" type="ORF">SAMN05216522_10771</name>
</gene>
<dbReference type="Proteomes" id="UP000242515">
    <property type="component" value="Unassembled WGS sequence"/>
</dbReference>
<dbReference type="InterPro" id="IPR035069">
    <property type="entry name" value="TTHA1013/TTHA0281-like"/>
</dbReference>
<protein>
    <submittedName>
        <fullName evidence="2">Antitoxin HicB</fullName>
    </submittedName>
</protein>
<dbReference type="AlphaFoldDB" id="A0A1H9J8X3"/>
<accession>A0A1H9J8X3</accession>
<dbReference type="OrthoDB" id="5772151at2"/>
<dbReference type="Gene3D" id="3.30.160.250">
    <property type="match status" value="1"/>
</dbReference>
<dbReference type="RefSeq" id="WP_092676152.1">
    <property type="nucleotide sequence ID" value="NZ_FOGC01000007.1"/>
</dbReference>
<evidence type="ECO:0000313" key="3">
    <source>
        <dbReference type="Proteomes" id="UP000242515"/>
    </source>
</evidence>
<dbReference type="GO" id="GO:0003677">
    <property type="term" value="F:DNA binding"/>
    <property type="evidence" value="ECO:0007669"/>
    <property type="project" value="InterPro"/>
</dbReference>
<evidence type="ECO:0000259" key="1">
    <source>
        <dbReference type="Pfam" id="PF15970"/>
    </source>
</evidence>
<dbReference type="SUPFAM" id="SSF143100">
    <property type="entry name" value="TTHA1013/TTHA0281-like"/>
    <property type="match status" value="1"/>
</dbReference>
<reference evidence="3" key="1">
    <citation type="submission" date="2016-10" db="EMBL/GenBank/DDBJ databases">
        <authorList>
            <person name="Varghese N."/>
            <person name="Submissions S."/>
        </authorList>
    </citation>
    <scope>NUCLEOTIDE SEQUENCE [LARGE SCALE GENOMIC DNA]</scope>
    <source>
        <strain evidence="3">8N4</strain>
    </source>
</reference>
<sequence length="142" mass="15589">MFKYALQIEHDEETDSYLATCRDLPLMASVGDTLDECLLESVDGLTAAIALEIEQRRIVPVTSQPQQGDHLICVPVLVALKAALHNAMVENGVRKAELARRLGQKPPQIDRLLNVGHSSKVETLELALAQLGKRVELNVIAQ</sequence>
<keyword evidence="3" id="KW-1185">Reference proteome</keyword>
<proteinExistence type="predicted"/>
<dbReference type="Gene3D" id="1.10.260.40">
    <property type="entry name" value="lambda repressor-like DNA-binding domains"/>
    <property type="match status" value="1"/>
</dbReference>
<feature type="domain" description="HicB-like antitoxin of toxin-antitoxin system" evidence="1">
    <location>
        <begin position="10"/>
        <end position="82"/>
    </location>
</feature>
<evidence type="ECO:0000313" key="2">
    <source>
        <dbReference type="EMBL" id="SEQ83252.1"/>
    </source>
</evidence>
<dbReference type="EMBL" id="FOGC01000007">
    <property type="protein sequence ID" value="SEQ83252.1"/>
    <property type="molecule type" value="Genomic_DNA"/>
</dbReference>